<dbReference type="EMBL" id="JACVVK020000446">
    <property type="protein sequence ID" value="KAK7474145.1"/>
    <property type="molecule type" value="Genomic_DNA"/>
</dbReference>
<accession>A0ABD0JHA2</accession>
<dbReference type="Proteomes" id="UP001519460">
    <property type="component" value="Unassembled WGS sequence"/>
</dbReference>
<keyword evidence="2" id="KW-1185">Reference proteome</keyword>
<sequence>MTNTATSRPLRNTPREQLTQLRREVTHLSSWRRVHLIQKVWAQLLPIVHCDETGQTVKSTGGEILAPMLQNGPN</sequence>
<gene>
    <name evidence="1" type="ORF">BaRGS_00034605</name>
</gene>
<comment type="caution">
    <text evidence="1">The sequence shown here is derived from an EMBL/GenBank/DDBJ whole genome shotgun (WGS) entry which is preliminary data.</text>
</comment>
<organism evidence="1 2">
    <name type="scientific">Batillaria attramentaria</name>
    <dbReference type="NCBI Taxonomy" id="370345"/>
    <lineage>
        <taxon>Eukaryota</taxon>
        <taxon>Metazoa</taxon>
        <taxon>Spiralia</taxon>
        <taxon>Lophotrochozoa</taxon>
        <taxon>Mollusca</taxon>
        <taxon>Gastropoda</taxon>
        <taxon>Caenogastropoda</taxon>
        <taxon>Sorbeoconcha</taxon>
        <taxon>Cerithioidea</taxon>
        <taxon>Batillariidae</taxon>
        <taxon>Batillaria</taxon>
    </lineage>
</organism>
<protein>
    <submittedName>
        <fullName evidence="1">Uncharacterized protein</fullName>
    </submittedName>
</protein>
<reference evidence="1 2" key="1">
    <citation type="journal article" date="2023" name="Sci. Data">
        <title>Genome assembly of the Korean intertidal mud-creeper Batillaria attramentaria.</title>
        <authorList>
            <person name="Patra A.K."/>
            <person name="Ho P.T."/>
            <person name="Jun S."/>
            <person name="Lee S.J."/>
            <person name="Kim Y."/>
            <person name="Won Y.J."/>
        </authorList>
    </citation>
    <scope>NUCLEOTIDE SEQUENCE [LARGE SCALE GENOMIC DNA]</scope>
    <source>
        <strain evidence="1">Wonlab-2016</strain>
    </source>
</reference>
<evidence type="ECO:0000313" key="2">
    <source>
        <dbReference type="Proteomes" id="UP001519460"/>
    </source>
</evidence>
<proteinExistence type="predicted"/>
<evidence type="ECO:0000313" key="1">
    <source>
        <dbReference type="EMBL" id="KAK7474145.1"/>
    </source>
</evidence>
<dbReference type="AlphaFoldDB" id="A0ABD0JHA2"/>
<name>A0ABD0JHA2_9CAEN</name>